<organism evidence="1 2">
    <name type="scientific">Trichonephila clavipes</name>
    <name type="common">Golden silk orbweaver</name>
    <name type="synonym">Nephila clavipes</name>
    <dbReference type="NCBI Taxonomy" id="2585209"/>
    <lineage>
        <taxon>Eukaryota</taxon>
        <taxon>Metazoa</taxon>
        <taxon>Ecdysozoa</taxon>
        <taxon>Arthropoda</taxon>
        <taxon>Chelicerata</taxon>
        <taxon>Arachnida</taxon>
        <taxon>Araneae</taxon>
        <taxon>Araneomorphae</taxon>
        <taxon>Entelegynae</taxon>
        <taxon>Araneoidea</taxon>
        <taxon>Nephilidae</taxon>
        <taxon>Trichonephila</taxon>
    </lineage>
</organism>
<name>A0A8X6VFU1_TRICX</name>
<dbReference type="Proteomes" id="UP000887159">
    <property type="component" value="Unassembled WGS sequence"/>
</dbReference>
<accession>A0A8X6VFU1</accession>
<evidence type="ECO:0000313" key="2">
    <source>
        <dbReference type="Proteomes" id="UP000887159"/>
    </source>
</evidence>
<dbReference type="EMBL" id="BMAU01021244">
    <property type="protein sequence ID" value="GFY04475.1"/>
    <property type="molecule type" value="Genomic_DNA"/>
</dbReference>
<comment type="caution">
    <text evidence="1">The sequence shown here is derived from an EMBL/GenBank/DDBJ whole genome shotgun (WGS) entry which is preliminary data.</text>
</comment>
<protein>
    <submittedName>
        <fullName evidence="1">Uncharacterized protein</fullName>
    </submittedName>
</protein>
<gene>
    <name evidence="1" type="ORF">TNCV_4415631</name>
</gene>
<reference evidence="1" key="1">
    <citation type="submission" date="2020-08" db="EMBL/GenBank/DDBJ databases">
        <title>Multicomponent nature underlies the extraordinary mechanical properties of spider dragline silk.</title>
        <authorList>
            <person name="Kono N."/>
            <person name="Nakamura H."/>
            <person name="Mori M."/>
            <person name="Yoshida Y."/>
            <person name="Ohtoshi R."/>
            <person name="Malay A.D."/>
            <person name="Moran D.A.P."/>
            <person name="Tomita M."/>
            <person name="Numata K."/>
            <person name="Arakawa K."/>
        </authorList>
    </citation>
    <scope>NUCLEOTIDE SEQUENCE</scope>
</reference>
<sequence>MWACIILLKDSFTDALKEGNDFGLLHFTDVPVAFEITLNSWQIGLPMIRNRTPKHKSESDVDEADISTPVAVYQRAANYLEKSVRSFTAGVDRHALTLPFVVSCQFLELFGARRSTASKLASLWNCSAAHELLLCDRKILLKGR</sequence>
<keyword evidence="2" id="KW-1185">Reference proteome</keyword>
<dbReference type="AlphaFoldDB" id="A0A8X6VFU1"/>
<proteinExistence type="predicted"/>
<evidence type="ECO:0000313" key="1">
    <source>
        <dbReference type="EMBL" id="GFY04475.1"/>
    </source>
</evidence>